<dbReference type="Proteomes" id="UP001500888">
    <property type="component" value="Unassembled WGS sequence"/>
</dbReference>
<dbReference type="EMBL" id="BAAAZR010000002">
    <property type="protein sequence ID" value="GAA3801691.1"/>
    <property type="molecule type" value="Genomic_DNA"/>
</dbReference>
<dbReference type="RefSeq" id="WP_344937463.1">
    <property type="nucleotide sequence ID" value="NZ_BAAAZR010000002.1"/>
</dbReference>
<evidence type="ECO:0000313" key="2">
    <source>
        <dbReference type="Proteomes" id="UP001500888"/>
    </source>
</evidence>
<reference evidence="2" key="1">
    <citation type="journal article" date="2019" name="Int. J. Syst. Evol. Microbiol.">
        <title>The Global Catalogue of Microorganisms (GCM) 10K type strain sequencing project: providing services to taxonomists for standard genome sequencing and annotation.</title>
        <authorList>
            <consortium name="The Broad Institute Genomics Platform"/>
            <consortium name="The Broad Institute Genome Sequencing Center for Infectious Disease"/>
            <person name="Wu L."/>
            <person name="Ma J."/>
        </authorList>
    </citation>
    <scope>NUCLEOTIDE SEQUENCE [LARGE SCALE GENOMIC DNA]</scope>
    <source>
        <strain evidence="2">JCM 16908</strain>
    </source>
</reference>
<sequence length="126" mass="13986">MGTGQARLDEIAGIEFHGKVPVKITAYTIATQQFAHDLARELDAAEAAAEQAMNQLKGHPLLMGVDVRARAWRVARHLRDARELALGISAEAVKFNLQFRQEFLEALQAMEQRSAKGKDYKGKVDL</sequence>
<proteinExistence type="predicted"/>
<keyword evidence="2" id="KW-1185">Reference proteome</keyword>
<comment type="caution">
    <text evidence="1">The sequence shown here is derived from an EMBL/GenBank/DDBJ whole genome shotgun (WGS) entry which is preliminary data.</text>
</comment>
<protein>
    <submittedName>
        <fullName evidence="1">Uncharacterized protein</fullName>
    </submittedName>
</protein>
<accession>A0ABP7HT70</accession>
<name>A0ABP7HT70_9ACTN</name>
<evidence type="ECO:0000313" key="1">
    <source>
        <dbReference type="EMBL" id="GAA3801691.1"/>
    </source>
</evidence>
<organism evidence="1 2">
    <name type="scientific">Sphaerisporangium flaviroseum</name>
    <dbReference type="NCBI Taxonomy" id="509199"/>
    <lineage>
        <taxon>Bacteria</taxon>
        <taxon>Bacillati</taxon>
        <taxon>Actinomycetota</taxon>
        <taxon>Actinomycetes</taxon>
        <taxon>Streptosporangiales</taxon>
        <taxon>Streptosporangiaceae</taxon>
        <taxon>Sphaerisporangium</taxon>
    </lineage>
</organism>
<gene>
    <name evidence="1" type="ORF">GCM10022226_21900</name>
</gene>